<feature type="non-terminal residue" evidence="3">
    <location>
        <position position="237"/>
    </location>
</feature>
<sequence length="237" mass="27037">MDLPDSVNSDFLNFWKPDFELTNRFTGCAIICLSTKLNLIEPDGSLHHGNTEEFAKKHGADEAMAKQLVGLLHQCEQSAPENPDACLKVLDIAKCFKSEIQKLNWAPDMELILGEVLAELNLPDSIYADFYNFWTEGYQFKSNATGCAMICISARLNLIDPGADARINLKHLEKLIMRNGADVGTARQIMYFLYKCEKTATDEPNDCTRVLRRTYCFRDEIQKLNWAPDMKYLWKPL</sequence>
<dbReference type="InterPro" id="IPR006170">
    <property type="entry name" value="PBP/GOBP"/>
</dbReference>
<dbReference type="InterPro" id="IPR006072">
    <property type="entry name" value="Odorant/phero-bd_Lep"/>
</dbReference>
<dbReference type="EMBL" id="OW152826">
    <property type="protein sequence ID" value="CAH2041929.1"/>
    <property type="molecule type" value="Genomic_DNA"/>
</dbReference>
<dbReference type="SMART" id="SM00708">
    <property type="entry name" value="PhBP"/>
    <property type="match status" value="2"/>
</dbReference>
<organism evidence="3 4">
    <name type="scientific">Iphiclides podalirius</name>
    <name type="common">scarce swallowtail</name>
    <dbReference type="NCBI Taxonomy" id="110791"/>
    <lineage>
        <taxon>Eukaryota</taxon>
        <taxon>Metazoa</taxon>
        <taxon>Ecdysozoa</taxon>
        <taxon>Arthropoda</taxon>
        <taxon>Hexapoda</taxon>
        <taxon>Insecta</taxon>
        <taxon>Pterygota</taxon>
        <taxon>Neoptera</taxon>
        <taxon>Endopterygota</taxon>
        <taxon>Lepidoptera</taxon>
        <taxon>Glossata</taxon>
        <taxon>Ditrysia</taxon>
        <taxon>Papilionoidea</taxon>
        <taxon>Papilionidae</taxon>
        <taxon>Papilioninae</taxon>
        <taxon>Iphiclides</taxon>
    </lineage>
</organism>
<keyword evidence="4" id="KW-1185">Reference proteome</keyword>
<protein>
    <recommendedName>
        <fullName evidence="5">Pheromone binding protein</fullName>
    </recommendedName>
</protein>
<evidence type="ECO:0008006" key="5">
    <source>
        <dbReference type="Google" id="ProtNLM"/>
    </source>
</evidence>
<name>A0ABN8I000_9NEOP</name>
<dbReference type="Proteomes" id="UP000837857">
    <property type="component" value="Chromosome 14"/>
</dbReference>
<evidence type="ECO:0000256" key="1">
    <source>
        <dbReference type="ARBA" id="ARBA00008098"/>
    </source>
</evidence>
<evidence type="ECO:0000256" key="2">
    <source>
        <dbReference type="ARBA" id="ARBA00022448"/>
    </source>
</evidence>
<dbReference type="PRINTS" id="PR00484">
    <property type="entry name" value="PBPGOBP"/>
</dbReference>
<dbReference type="Gene3D" id="1.10.238.20">
    <property type="entry name" value="Pheromone/general odorant binding protein domain"/>
    <property type="match status" value="2"/>
</dbReference>
<dbReference type="InterPro" id="IPR036728">
    <property type="entry name" value="PBP_GOBP_sf"/>
</dbReference>
<dbReference type="Pfam" id="PF01395">
    <property type="entry name" value="PBP_GOBP"/>
    <property type="match status" value="1"/>
</dbReference>
<proteinExistence type="inferred from homology"/>
<evidence type="ECO:0000313" key="4">
    <source>
        <dbReference type="Proteomes" id="UP000837857"/>
    </source>
</evidence>
<dbReference type="SUPFAM" id="SSF47565">
    <property type="entry name" value="Insect pheromone/odorant-binding proteins"/>
    <property type="match status" value="2"/>
</dbReference>
<keyword evidence="2" id="KW-0813">Transport</keyword>
<comment type="similarity">
    <text evidence="1">Belongs to the PBP/GOBP family.</text>
</comment>
<reference evidence="3" key="1">
    <citation type="submission" date="2022-03" db="EMBL/GenBank/DDBJ databases">
        <authorList>
            <person name="Martin H S."/>
        </authorList>
    </citation>
    <scope>NUCLEOTIDE SEQUENCE</scope>
</reference>
<gene>
    <name evidence="3" type="ORF">IPOD504_LOCUS3463</name>
</gene>
<accession>A0ABN8I000</accession>
<evidence type="ECO:0000313" key="3">
    <source>
        <dbReference type="EMBL" id="CAH2041929.1"/>
    </source>
</evidence>